<sequence length="174" mass="20093">MSILGSIRIDHTIIRELLEELVALDPADDYRFVLLEQLEHLILPHSRSEEVILYNSIRALKSDTSEVIESYHEHAEIDAYLRALQVKEDTDLEWKETAELLQSKIVGHIDNEEDVIFKDAHLLFNSDELDAMGMAFEELKNKYETDGVVRTSADLIVNLLPPHLFERIRDLKSP</sequence>
<dbReference type="InterPro" id="IPR012312">
    <property type="entry name" value="Hemerythrin-like"/>
</dbReference>
<gene>
    <name evidence="2" type="ORF">SOO65_19230</name>
</gene>
<dbReference type="KEGG" id="psti:SOO65_19230"/>
<feature type="domain" description="Hemerythrin-like" evidence="1">
    <location>
        <begin position="7"/>
        <end position="118"/>
    </location>
</feature>
<dbReference type="Pfam" id="PF01814">
    <property type="entry name" value="Hemerythrin"/>
    <property type="match status" value="1"/>
</dbReference>
<keyword evidence="3" id="KW-1185">Reference proteome</keyword>
<evidence type="ECO:0000259" key="1">
    <source>
        <dbReference type="Pfam" id="PF01814"/>
    </source>
</evidence>
<name>A0AAX4HNT1_9BACT</name>
<reference evidence="2 3" key="1">
    <citation type="submission" date="2023-11" db="EMBL/GenBank/DDBJ databases">
        <title>Peredibacter starrii A3.12.</title>
        <authorList>
            <person name="Mitchell R.J."/>
        </authorList>
    </citation>
    <scope>NUCLEOTIDE SEQUENCE [LARGE SCALE GENOMIC DNA]</scope>
    <source>
        <strain evidence="2 3">A3.12</strain>
    </source>
</reference>
<dbReference type="Proteomes" id="UP001324634">
    <property type="component" value="Chromosome"/>
</dbReference>
<dbReference type="RefSeq" id="WP_321394386.1">
    <property type="nucleotide sequence ID" value="NZ_CP139487.1"/>
</dbReference>
<organism evidence="2 3">
    <name type="scientific">Peredibacter starrii</name>
    <dbReference type="NCBI Taxonomy" id="28202"/>
    <lineage>
        <taxon>Bacteria</taxon>
        <taxon>Pseudomonadati</taxon>
        <taxon>Bdellovibrionota</taxon>
        <taxon>Bacteriovoracia</taxon>
        <taxon>Bacteriovoracales</taxon>
        <taxon>Bacteriovoracaceae</taxon>
        <taxon>Peredibacter</taxon>
    </lineage>
</organism>
<evidence type="ECO:0000313" key="2">
    <source>
        <dbReference type="EMBL" id="WPU64830.1"/>
    </source>
</evidence>
<dbReference type="PANTHER" id="PTHR35585:SF1">
    <property type="entry name" value="HHE DOMAIN PROTEIN (AFU_ORTHOLOGUE AFUA_4G00730)"/>
    <property type="match status" value="1"/>
</dbReference>
<accession>A0AAX4HNT1</accession>
<protein>
    <submittedName>
        <fullName evidence="2">Hemerythrin domain-containing protein</fullName>
    </submittedName>
</protein>
<dbReference type="Gene3D" id="1.20.120.520">
    <property type="entry name" value="nmb1532 protein domain like"/>
    <property type="match status" value="1"/>
</dbReference>
<dbReference type="AlphaFoldDB" id="A0AAX4HNT1"/>
<proteinExistence type="predicted"/>
<evidence type="ECO:0000313" key="3">
    <source>
        <dbReference type="Proteomes" id="UP001324634"/>
    </source>
</evidence>
<dbReference type="EMBL" id="CP139487">
    <property type="protein sequence ID" value="WPU64830.1"/>
    <property type="molecule type" value="Genomic_DNA"/>
</dbReference>
<dbReference type="PANTHER" id="PTHR35585">
    <property type="entry name" value="HHE DOMAIN PROTEIN (AFU_ORTHOLOGUE AFUA_4G00730)"/>
    <property type="match status" value="1"/>
</dbReference>